<evidence type="ECO:0000256" key="5">
    <source>
        <dbReference type="ARBA" id="ARBA00022741"/>
    </source>
</evidence>
<protein>
    <recommendedName>
        <fullName evidence="1">non-specific serine/threonine protein kinase</fullName>
        <ecNumber evidence="1">2.7.11.1</ecNumber>
    </recommendedName>
</protein>
<keyword evidence="8 10" id="KW-0067">ATP-binding</keyword>
<dbReference type="AlphaFoldDB" id="A0A5S9F5L3"/>
<feature type="repeat" description="TPR" evidence="9">
    <location>
        <begin position="778"/>
        <end position="811"/>
    </location>
</feature>
<dbReference type="PROSITE" id="PS50011">
    <property type="entry name" value="PROTEIN_KINASE_DOM"/>
    <property type="match status" value="1"/>
</dbReference>
<dbReference type="GO" id="GO:0005524">
    <property type="term" value="F:ATP binding"/>
    <property type="evidence" value="ECO:0007669"/>
    <property type="project" value="UniProtKB-UniRule"/>
</dbReference>
<proteinExistence type="predicted"/>
<dbReference type="InterPro" id="IPR050498">
    <property type="entry name" value="Ycf3"/>
</dbReference>
<organism evidence="14 15">
    <name type="scientific">Uabimicrobium amorphum</name>
    <dbReference type="NCBI Taxonomy" id="2596890"/>
    <lineage>
        <taxon>Bacteria</taxon>
        <taxon>Pseudomonadati</taxon>
        <taxon>Planctomycetota</taxon>
        <taxon>Candidatus Uabimicrobiia</taxon>
        <taxon>Candidatus Uabimicrobiales</taxon>
        <taxon>Candidatus Uabimicrobiaceae</taxon>
        <taxon>Candidatus Uabimicrobium</taxon>
    </lineage>
</organism>
<evidence type="ECO:0000259" key="13">
    <source>
        <dbReference type="PROSITE" id="PS50011"/>
    </source>
</evidence>
<dbReference type="InterPro" id="IPR011009">
    <property type="entry name" value="Kinase-like_dom_sf"/>
</dbReference>
<dbReference type="SUPFAM" id="SSF48452">
    <property type="entry name" value="TPR-like"/>
    <property type="match status" value="1"/>
</dbReference>
<evidence type="ECO:0000256" key="10">
    <source>
        <dbReference type="PROSITE-ProRule" id="PRU10141"/>
    </source>
</evidence>
<dbReference type="EC" id="2.7.11.1" evidence="1"/>
<dbReference type="SUPFAM" id="SSF56112">
    <property type="entry name" value="Protein kinase-like (PK-like)"/>
    <property type="match status" value="1"/>
</dbReference>
<dbReference type="Pfam" id="PF13414">
    <property type="entry name" value="TPR_11"/>
    <property type="match status" value="1"/>
</dbReference>
<keyword evidence="12" id="KW-1133">Transmembrane helix</keyword>
<feature type="repeat" description="TPR" evidence="9">
    <location>
        <begin position="471"/>
        <end position="504"/>
    </location>
</feature>
<feature type="domain" description="Protein kinase" evidence="13">
    <location>
        <begin position="28"/>
        <end position="292"/>
    </location>
</feature>
<evidence type="ECO:0000313" key="14">
    <source>
        <dbReference type="EMBL" id="BBM86977.1"/>
    </source>
</evidence>
<keyword evidence="3" id="KW-0808">Transferase</keyword>
<feature type="binding site" evidence="10">
    <location>
        <position position="57"/>
    </location>
    <ligand>
        <name>ATP</name>
        <dbReference type="ChEBI" id="CHEBI:30616"/>
    </ligand>
</feature>
<feature type="repeat" description="TPR" evidence="9">
    <location>
        <begin position="676"/>
        <end position="709"/>
    </location>
</feature>
<evidence type="ECO:0000256" key="6">
    <source>
        <dbReference type="ARBA" id="ARBA00022777"/>
    </source>
</evidence>
<dbReference type="SMART" id="SM00028">
    <property type="entry name" value="TPR"/>
    <property type="match status" value="13"/>
</dbReference>
<keyword evidence="2" id="KW-0723">Serine/threonine-protein kinase</keyword>
<keyword evidence="5 10" id="KW-0547">Nucleotide-binding</keyword>
<dbReference type="OrthoDB" id="258731at2"/>
<dbReference type="RefSeq" id="WP_151971011.1">
    <property type="nucleotide sequence ID" value="NZ_AP019860.1"/>
</dbReference>
<feature type="repeat" description="TPR" evidence="9">
    <location>
        <begin position="505"/>
        <end position="538"/>
    </location>
</feature>
<feature type="transmembrane region" description="Helical" evidence="12">
    <location>
        <begin position="311"/>
        <end position="334"/>
    </location>
</feature>
<dbReference type="SMART" id="SM00220">
    <property type="entry name" value="S_TKc"/>
    <property type="match status" value="1"/>
</dbReference>
<feature type="coiled-coil region" evidence="11">
    <location>
        <begin position="337"/>
        <end position="364"/>
    </location>
</feature>
<dbReference type="Pfam" id="PF13181">
    <property type="entry name" value="TPR_8"/>
    <property type="match status" value="3"/>
</dbReference>
<feature type="repeat" description="TPR" evidence="9">
    <location>
        <begin position="437"/>
        <end position="470"/>
    </location>
</feature>
<evidence type="ECO:0000256" key="1">
    <source>
        <dbReference type="ARBA" id="ARBA00012513"/>
    </source>
</evidence>
<evidence type="ECO:0000256" key="4">
    <source>
        <dbReference type="ARBA" id="ARBA00022737"/>
    </source>
</evidence>
<keyword evidence="12" id="KW-0812">Transmembrane</keyword>
<evidence type="ECO:0000256" key="7">
    <source>
        <dbReference type="ARBA" id="ARBA00022803"/>
    </source>
</evidence>
<dbReference type="PANTHER" id="PTHR44858:SF1">
    <property type="entry name" value="UDP-N-ACETYLGLUCOSAMINE--PEPTIDE N-ACETYLGLUCOSAMINYLTRANSFERASE SPINDLY-RELATED"/>
    <property type="match status" value="1"/>
</dbReference>
<dbReference type="Gene3D" id="1.25.40.10">
    <property type="entry name" value="Tetratricopeptide repeat domain"/>
    <property type="match status" value="6"/>
</dbReference>
<evidence type="ECO:0000256" key="3">
    <source>
        <dbReference type="ARBA" id="ARBA00022679"/>
    </source>
</evidence>
<dbReference type="FunFam" id="1.10.510.10:FF:000021">
    <property type="entry name" value="Serine/threonine protein kinase"/>
    <property type="match status" value="1"/>
</dbReference>
<dbReference type="Pfam" id="PF00515">
    <property type="entry name" value="TPR_1"/>
    <property type="match status" value="6"/>
</dbReference>
<keyword evidence="12" id="KW-0472">Membrane</keyword>
<dbReference type="PANTHER" id="PTHR44858">
    <property type="entry name" value="TETRATRICOPEPTIDE REPEAT PROTEIN 6"/>
    <property type="match status" value="1"/>
</dbReference>
<name>A0A5S9F5L3_UABAM</name>
<feature type="repeat" description="TPR" evidence="9">
    <location>
        <begin position="642"/>
        <end position="675"/>
    </location>
</feature>
<keyword evidence="11" id="KW-0175">Coiled coil</keyword>
<dbReference type="SUPFAM" id="SSF48439">
    <property type="entry name" value="Protein prenylyltransferase"/>
    <property type="match status" value="1"/>
</dbReference>
<feature type="repeat" description="TPR" evidence="9">
    <location>
        <begin position="710"/>
        <end position="743"/>
    </location>
</feature>
<dbReference type="PROSITE" id="PS50293">
    <property type="entry name" value="TPR_REGION"/>
    <property type="match status" value="7"/>
</dbReference>
<evidence type="ECO:0000256" key="2">
    <source>
        <dbReference type="ARBA" id="ARBA00022527"/>
    </source>
</evidence>
<dbReference type="PROSITE" id="PS50005">
    <property type="entry name" value="TPR"/>
    <property type="match status" value="10"/>
</dbReference>
<sequence length="878" mass="104024">MDKTHVQDQTKRLIDNGAETFPKTFAKYRIEKELGRGGMGAVYKAYDTQSKIWVALKRITKENVGRQTMERFLREIATTAKLNHPNIVRLYESGMSPQPYFTMEHIEGYTLSHAIHNRELGEQKLLDIIIQVCKGLLHAHRNKVMHRDIKPSNIMVTKDGVIKVMDFGLAKLDASQTQDLSRTGNVVGTFFYMPPEQVLGKATYKSDIYSVGAVIYEALTYRTIYQGESPMNVMYQILNENPIPPRQLNPEISPYFEAICLKCIAKKENNRYKSLRQLLQELENFRDDKPIIAKKYTKWDAAKIFMSQHKIIVGSLTCIFVIFIAAFTFTLKAWSDSEQARFRAEQAVQKKEQQQREIRSSLHKVMKILNYAMYHHEPLREDKKFCELSYQILPDIEKYGHSDKWHFIKAYIAGNAGEDQKSMEYYNKAIINDPKNVENYINRGRLYAQLGKINEAFVDYNKAIELKPSHFQVYLNRGIEYFKQKQYEKALRDYNKAIELYPSFFDAYMKRALFYATTKQYTKAVVDYSKAIEINSHSYQGYINRGILYLNLQQYAKALRDYNKAIELKPELPLLYAQRGHFFYNTKQNRKAYHDYTKAIDMKLRDFKVYHFRGMIYQLTFKKYNEAVHDYTMAIKIAPKNIDSYYQRAQTYTSQKKYRDSIRDYTKVIEMNDRHAEAYFHRGIAYSNVNDYDKTLRDYNKAIAIHPQYFQVYNNRGNLYADVKDYDRALFDYNKAIAINPRYFKAYDSRGNLYKNQKKYRKALSDYNKAIQLAPNFSRLYNNRGNLYFSLKDYQKALNDYNHSIKLQPTFFEIYYNRGYLYLHLRKYNLAINDFKKVVPMSQTFPEVYKNLYICYKAQNKNKEAQRYLQKFQQQTNK</sequence>
<keyword evidence="4" id="KW-0677">Repeat</keyword>
<dbReference type="GO" id="GO:0004674">
    <property type="term" value="F:protein serine/threonine kinase activity"/>
    <property type="evidence" value="ECO:0007669"/>
    <property type="project" value="UniProtKB-KW"/>
</dbReference>
<dbReference type="PROSITE" id="PS00108">
    <property type="entry name" value="PROTEIN_KINASE_ST"/>
    <property type="match status" value="1"/>
</dbReference>
<evidence type="ECO:0000256" key="9">
    <source>
        <dbReference type="PROSITE-ProRule" id="PRU00339"/>
    </source>
</evidence>
<dbReference type="InterPro" id="IPR000719">
    <property type="entry name" value="Prot_kinase_dom"/>
</dbReference>
<feature type="repeat" description="TPR" evidence="9">
    <location>
        <begin position="539"/>
        <end position="572"/>
    </location>
</feature>
<dbReference type="Gene3D" id="1.10.510.10">
    <property type="entry name" value="Transferase(Phosphotransferase) domain 1"/>
    <property type="match status" value="1"/>
</dbReference>
<feature type="repeat" description="TPR" evidence="9">
    <location>
        <begin position="812"/>
        <end position="845"/>
    </location>
</feature>
<evidence type="ECO:0000256" key="11">
    <source>
        <dbReference type="SAM" id="Coils"/>
    </source>
</evidence>
<dbReference type="InterPro" id="IPR017441">
    <property type="entry name" value="Protein_kinase_ATP_BS"/>
</dbReference>
<dbReference type="PROSITE" id="PS00107">
    <property type="entry name" value="PROTEIN_KINASE_ATP"/>
    <property type="match status" value="1"/>
</dbReference>
<dbReference type="InterPro" id="IPR011990">
    <property type="entry name" value="TPR-like_helical_dom_sf"/>
</dbReference>
<dbReference type="KEGG" id="uam:UABAM_05379"/>
<evidence type="ECO:0000313" key="15">
    <source>
        <dbReference type="Proteomes" id="UP000326354"/>
    </source>
</evidence>
<dbReference type="InterPro" id="IPR019734">
    <property type="entry name" value="TPR_rpt"/>
</dbReference>
<evidence type="ECO:0000256" key="8">
    <source>
        <dbReference type="ARBA" id="ARBA00022840"/>
    </source>
</evidence>
<reference evidence="14 15" key="1">
    <citation type="submission" date="2019-08" db="EMBL/GenBank/DDBJ databases">
        <title>Complete genome sequence of Candidatus Uab amorphum.</title>
        <authorList>
            <person name="Shiratori T."/>
            <person name="Suzuki S."/>
            <person name="Kakizawa Y."/>
            <person name="Ishida K."/>
        </authorList>
    </citation>
    <scope>NUCLEOTIDE SEQUENCE [LARGE SCALE GENOMIC DNA]</scope>
    <source>
        <strain evidence="14 15">SRT547</strain>
    </source>
</reference>
<feature type="repeat" description="TPR" evidence="9">
    <location>
        <begin position="744"/>
        <end position="777"/>
    </location>
</feature>
<evidence type="ECO:0000256" key="12">
    <source>
        <dbReference type="SAM" id="Phobius"/>
    </source>
</evidence>
<dbReference type="EMBL" id="AP019860">
    <property type="protein sequence ID" value="BBM86977.1"/>
    <property type="molecule type" value="Genomic_DNA"/>
</dbReference>
<dbReference type="Pfam" id="PF00069">
    <property type="entry name" value="Pkinase"/>
    <property type="match status" value="1"/>
</dbReference>
<dbReference type="Proteomes" id="UP000326354">
    <property type="component" value="Chromosome"/>
</dbReference>
<dbReference type="CDD" id="cd14014">
    <property type="entry name" value="STKc_PknB_like"/>
    <property type="match status" value="1"/>
</dbReference>
<keyword evidence="6 14" id="KW-0418">Kinase</keyword>
<accession>A0A5S9F5L3</accession>
<dbReference type="InterPro" id="IPR008271">
    <property type="entry name" value="Ser/Thr_kinase_AS"/>
</dbReference>
<gene>
    <name evidence="14" type="ORF">UABAM_05379</name>
</gene>
<keyword evidence="15" id="KW-1185">Reference proteome</keyword>
<keyword evidence="7 9" id="KW-0802">TPR repeat</keyword>
<dbReference type="Gene3D" id="3.30.200.20">
    <property type="entry name" value="Phosphorylase Kinase, domain 1"/>
    <property type="match status" value="1"/>
</dbReference>